<gene>
    <name evidence="4" type="ORF">HDU87_002917</name>
</gene>
<dbReference type="PANTHER" id="PTHR28190">
    <property type="entry name" value="NUCLEAR MIGRATION PROTEIN NUM1"/>
    <property type="match status" value="1"/>
</dbReference>
<keyword evidence="1" id="KW-0175">Coiled coil</keyword>
<feature type="region of interest" description="Disordered" evidence="2">
    <location>
        <begin position="728"/>
        <end position="761"/>
    </location>
</feature>
<feature type="compositionally biased region" description="Polar residues" evidence="2">
    <location>
        <begin position="847"/>
        <end position="865"/>
    </location>
</feature>
<dbReference type="SUPFAM" id="SSF50729">
    <property type="entry name" value="PH domain-like"/>
    <property type="match status" value="1"/>
</dbReference>
<sequence>MIADDYAEPTAPAITAPAQAQRSDLSATNIPRNGSTGKRSSVGRSPTAALISLRAENDDLRRRLEETEGKLELAATVGQSLLKEHDALRARLNETDLSSDESGSRRQRVSFDHIRGIEDGLNIMGSSLKGFVGSLSRPASPEGGRELKTRTRVLQNESPKLSRKLSRKGFMKPQSPRKLAARSNKFVDMELASDIDNHLIHQVRILRQELGAANEEKRELTDSVARLEAQAEGARKQRQKDLQLAAKKDERIWDLELQAQQLRDAASKAETEAARMFHALRQMDSAYGESVDAMAAMQNADSQNLNSFEAIRARLDGEARRSRDLIAALESANALLTQKCADLRREADALRARRNSAAPLAECDPPTDPITSNPDRSSSPVPSSHPPSPDRSPTKHTLFVESLSSSLSHAHAQISELEESVRESVLERQELIKLLNEAQETIESLNEMRTTVPSTSGSKNVDEDAEQHKPRHSRIPDGFTTSSKKIARNLLSEFQEAFSASQKDSRNRATDSKSCSVDAEAGDDRTSSPRISMDMQDNPESGLHNRRPPDSDGIQSDTASISAEQGSAELLHPKALAPAVEGELFVPIAADACTDSVITLDSDLELTSDLSLADVSLTLVEPPARVRSGGKYSLAVTKAQDKLMVQLEEIVGRQVELVLCVDGCMQTLKDGDEPHGVFAQRQPSVLTIKQRPKLRNAVEHGFVNGGTTMESAMVADWMPRAVSTPTLSIAAGPNIRERATSDNPNSGNLPSRSKLPTAQRQTVNAWGAQYLASKTSPMPWPIPPGNSSLRSPDEKLKSAKMGASTEESPPLSPKEGPADPILAPTISSAPQSEESKLDTDVDRHSEAQTCGQSVNSIPESTTTNAHPPLFADLADLESAGIDAPNAEKPISSTNGFESEHSEWDDDLSHDAISANSIVSSTTERRLMDSAAVSPQKPLSRRIRRTGHGSIRGATRNVRQRGGGTAGHPLPTLMQSVKTFASLKSLGNSSVAFSEGSKGSVEDKSDRDIRSLTHTMIGSWFQKFNRHNRKPKLRYFWVNPYSRALNWAPKPPSQGKKNMQTKTVFIVSLRWKEPDRSYRNYPPGPDHAIVIVTPHREVRVVPTSWNDFEMWVAGLSLLLERTHRNRPLHEQFGITDRAYADHDDDGESESAHALPGDSSTADDQRDELRSKSMIELARPPPALDNSDYRDAEMTLDELGASILERHRAPAMAVGQKGPPVLRRNSLWASMQDLTRGSKSGLPRPVATTPIVSPHKSTGSGSSGTSVMVGGQAQSIPAPSTPKQLSGLPMAPHTVASAARRPSELQQPSLHRRPSIGDMLLTASRRFSRSDLSLSSSGRRRSTLMETPKTDSAAAAPPIPKVPHRSASSSSLSTAPTQTSGQDETVQRPRALTTRKSVGAVMRDRIRNISGSSFSNDNSAPPLPGTASGSEHFVPGARQGY</sequence>
<dbReference type="GO" id="GO:0032065">
    <property type="term" value="P:maintenance of protein location in cell cortex"/>
    <property type="evidence" value="ECO:0007669"/>
    <property type="project" value="InterPro"/>
</dbReference>
<feature type="region of interest" description="Disordered" evidence="2">
    <location>
        <begin position="444"/>
        <end position="482"/>
    </location>
</feature>
<evidence type="ECO:0000313" key="4">
    <source>
        <dbReference type="EMBL" id="KAJ3179308.1"/>
    </source>
</evidence>
<feature type="compositionally biased region" description="Polar residues" evidence="2">
    <location>
        <begin position="1407"/>
        <end position="1417"/>
    </location>
</feature>
<protein>
    <recommendedName>
        <fullName evidence="3">Pleckstrin homology domain-containing protein</fullName>
    </recommendedName>
</protein>
<dbReference type="GO" id="GO:0005739">
    <property type="term" value="C:mitochondrion"/>
    <property type="evidence" value="ECO:0007669"/>
    <property type="project" value="TreeGrafter"/>
</dbReference>
<dbReference type="GO" id="GO:0015631">
    <property type="term" value="F:tubulin binding"/>
    <property type="evidence" value="ECO:0007669"/>
    <property type="project" value="TreeGrafter"/>
</dbReference>
<evidence type="ECO:0000313" key="5">
    <source>
        <dbReference type="Proteomes" id="UP001212152"/>
    </source>
</evidence>
<feature type="coiled-coil region" evidence="1">
    <location>
        <begin position="50"/>
        <end position="77"/>
    </location>
</feature>
<feature type="region of interest" description="Disordered" evidence="2">
    <location>
        <begin position="1233"/>
        <end position="1314"/>
    </location>
</feature>
<feature type="compositionally biased region" description="Polar residues" evidence="2">
    <location>
        <begin position="22"/>
        <end position="44"/>
    </location>
</feature>
<proteinExistence type="predicted"/>
<evidence type="ECO:0000259" key="3">
    <source>
        <dbReference type="Pfam" id="PF12814"/>
    </source>
</evidence>
<feature type="compositionally biased region" description="Polar residues" evidence="2">
    <location>
        <begin position="444"/>
        <end position="459"/>
    </location>
</feature>
<feature type="compositionally biased region" description="Basic and acidic residues" evidence="2">
    <location>
        <begin position="897"/>
        <end position="908"/>
    </location>
</feature>
<feature type="coiled-coil region" evidence="1">
    <location>
        <begin position="203"/>
        <end position="272"/>
    </location>
</feature>
<dbReference type="InterPro" id="IPR011993">
    <property type="entry name" value="PH-like_dom_sf"/>
</dbReference>
<dbReference type="PANTHER" id="PTHR28190:SF2">
    <property type="entry name" value="MIGRATION PROTEIN, PUTATIVE (AFU_ORTHOLOGUE AFUA_2G07730)-RELATED"/>
    <property type="match status" value="1"/>
</dbReference>
<dbReference type="Gene3D" id="2.30.29.30">
    <property type="entry name" value="Pleckstrin-homology domain (PH domain)/Phosphotyrosine-binding domain (PTB)"/>
    <property type="match status" value="1"/>
</dbReference>
<feature type="compositionally biased region" description="Low complexity" evidence="2">
    <location>
        <begin position="1364"/>
        <end position="1378"/>
    </location>
</feature>
<keyword evidence="5" id="KW-1185">Reference proteome</keyword>
<dbReference type="GO" id="GO:0005543">
    <property type="term" value="F:phospholipid binding"/>
    <property type="evidence" value="ECO:0007669"/>
    <property type="project" value="InterPro"/>
</dbReference>
<feature type="compositionally biased region" description="Polar residues" evidence="2">
    <location>
        <begin position="1270"/>
        <end position="1282"/>
    </location>
</feature>
<comment type="caution">
    <text evidence="4">The sequence shown here is derived from an EMBL/GenBank/DDBJ whole genome shotgun (WGS) entry which is preliminary data.</text>
</comment>
<feature type="region of interest" description="Disordered" evidence="2">
    <location>
        <begin position="499"/>
        <end position="560"/>
    </location>
</feature>
<organism evidence="4 5">
    <name type="scientific">Geranomyces variabilis</name>
    <dbReference type="NCBI Taxonomy" id="109894"/>
    <lineage>
        <taxon>Eukaryota</taxon>
        <taxon>Fungi</taxon>
        <taxon>Fungi incertae sedis</taxon>
        <taxon>Chytridiomycota</taxon>
        <taxon>Chytridiomycota incertae sedis</taxon>
        <taxon>Chytridiomycetes</taxon>
        <taxon>Spizellomycetales</taxon>
        <taxon>Powellomycetaceae</taxon>
        <taxon>Geranomyces</taxon>
    </lineage>
</organism>
<feature type="region of interest" description="Disordered" evidence="2">
    <location>
        <begin position="356"/>
        <end position="395"/>
    </location>
</feature>
<dbReference type="GO" id="GO:0005938">
    <property type="term" value="C:cell cortex"/>
    <property type="evidence" value="ECO:0007669"/>
    <property type="project" value="InterPro"/>
</dbReference>
<dbReference type="GO" id="GO:0000226">
    <property type="term" value="P:microtubule cytoskeleton organization"/>
    <property type="evidence" value="ECO:0007669"/>
    <property type="project" value="TreeGrafter"/>
</dbReference>
<dbReference type="InterPro" id="IPR024774">
    <property type="entry name" value="PH_dom-Mcp5-type"/>
</dbReference>
<feature type="region of interest" description="Disordered" evidence="2">
    <location>
        <begin position="155"/>
        <end position="177"/>
    </location>
</feature>
<name>A0AAD5XMY6_9FUNG</name>
<feature type="coiled-coil region" evidence="1">
    <location>
        <begin position="326"/>
        <end position="353"/>
    </location>
</feature>
<feature type="compositionally biased region" description="Low complexity" evidence="2">
    <location>
        <begin position="8"/>
        <end position="21"/>
    </location>
</feature>
<feature type="region of interest" description="Disordered" evidence="2">
    <location>
        <begin position="1"/>
        <end position="45"/>
    </location>
</feature>
<feature type="region of interest" description="Disordered" evidence="2">
    <location>
        <begin position="1326"/>
        <end position="1439"/>
    </location>
</feature>
<dbReference type="EMBL" id="JADGJQ010000021">
    <property type="protein sequence ID" value="KAJ3179308.1"/>
    <property type="molecule type" value="Genomic_DNA"/>
</dbReference>
<feature type="region of interest" description="Disordered" evidence="2">
    <location>
        <begin position="774"/>
        <end position="867"/>
    </location>
</feature>
<feature type="domain" description="Pleckstrin homology" evidence="3">
    <location>
        <begin position="1009"/>
        <end position="1119"/>
    </location>
</feature>
<reference evidence="4" key="1">
    <citation type="submission" date="2020-05" db="EMBL/GenBank/DDBJ databases">
        <title>Phylogenomic resolution of chytrid fungi.</title>
        <authorList>
            <person name="Stajich J.E."/>
            <person name="Amses K."/>
            <person name="Simmons R."/>
            <person name="Seto K."/>
            <person name="Myers J."/>
            <person name="Bonds A."/>
            <person name="Quandt C.A."/>
            <person name="Barry K."/>
            <person name="Liu P."/>
            <person name="Grigoriev I."/>
            <person name="Longcore J.E."/>
            <person name="James T.Y."/>
        </authorList>
    </citation>
    <scope>NUCLEOTIDE SEQUENCE</scope>
    <source>
        <strain evidence="4">JEL0379</strain>
    </source>
</reference>
<dbReference type="InterPro" id="IPR053005">
    <property type="entry name" value="Nuclear_Pos-Cytoskel_Interact"/>
</dbReference>
<dbReference type="Proteomes" id="UP001212152">
    <property type="component" value="Unassembled WGS sequence"/>
</dbReference>
<evidence type="ECO:0000256" key="1">
    <source>
        <dbReference type="SAM" id="Coils"/>
    </source>
</evidence>
<evidence type="ECO:0000256" key="2">
    <source>
        <dbReference type="SAM" id="MobiDB-lite"/>
    </source>
</evidence>
<feature type="region of interest" description="Disordered" evidence="2">
    <location>
        <begin position="1138"/>
        <end position="1166"/>
    </location>
</feature>
<feature type="compositionally biased region" description="Low complexity" evidence="2">
    <location>
        <begin position="1255"/>
        <end position="1269"/>
    </location>
</feature>
<accession>A0AAD5XMY6</accession>
<feature type="region of interest" description="Disordered" evidence="2">
    <location>
        <begin position="883"/>
        <end position="908"/>
    </location>
</feature>
<feature type="compositionally biased region" description="Basic and acidic residues" evidence="2">
    <location>
        <begin position="833"/>
        <end position="846"/>
    </location>
</feature>
<dbReference type="Pfam" id="PF12814">
    <property type="entry name" value="Mcp5_PH"/>
    <property type="match status" value="1"/>
</dbReference>
<feature type="compositionally biased region" description="Polar residues" evidence="2">
    <location>
        <begin position="741"/>
        <end position="761"/>
    </location>
</feature>
<feature type="compositionally biased region" description="Basic residues" evidence="2">
    <location>
        <begin position="161"/>
        <end position="170"/>
    </location>
</feature>